<protein>
    <submittedName>
        <fullName evidence="2">Uncharacterized protein</fullName>
    </submittedName>
</protein>
<sequence>MGRHKFYPKDSWNMDETGVTTVQKPTIDFAPSCVTDCPLKSINGISQNDLFMSFDATSSSQVDPNTSVPNLPTSCDDRMDNESPSIITQLLPFTADTDSMVTRVISDERSDTPDPGPSGLQRPISQL</sequence>
<feature type="region of interest" description="Disordered" evidence="1">
    <location>
        <begin position="104"/>
        <end position="127"/>
    </location>
</feature>
<gene>
    <name evidence="2" type="ORF">WA026_001845</name>
</gene>
<dbReference type="AlphaFoldDB" id="A0AAW1UJ92"/>
<comment type="caution">
    <text evidence="2">The sequence shown here is derived from an EMBL/GenBank/DDBJ whole genome shotgun (WGS) entry which is preliminary data.</text>
</comment>
<dbReference type="EMBL" id="JARQZJ010000091">
    <property type="protein sequence ID" value="KAK9883676.1"/>
    <property type="molecule type" value="Genomic_DNA"/>
</dbReference>
<accession>A0AAW1UJ92</accession>
<name>A0AAW1UJ92_9CUCU</name>
<feature type="region of interest" description="Disordered" evidence="1">
    <location>
        <begin position="57"/>
        <end position="82"/>
    </location>
</feature>
<proteinExistence type="predicted"/>
<feature type="compositionally biased region" description="Polar residues" evidence="1">
    <location>
        <begin position="57"/>
        <end position="73"/>
    </location>
</feature>
<evidence type="ECO:0000313" key="2">
    <source>
        <dbReference type="EMBL" id="KAK9883676.1"/>
    </source>
</evidence>
<organism evidence="2 3">
    <name type="scientific">Henosepilachna vigintioctopunctata</name>
    <dbReference type="NCBI Taxonomy" id="420089"/>
    <lineage>
        <taxon>Eukaryota</taxon>
        <taxon>Metazoa</taxon>
        <taxon>Ecdysozoa</taxon>
        <taxon>Arthropoda</taxon>
        <taxon>Hexapoda</taxon>
        <taxon>Insecta</taxon>
        <taxon>Pterygota</taxon>
        <taxon>Neoptera</taxon>
        <taxon>Endopterygota</taxon>
        <taxon>Coleoptera</taxon>
        <taxon>Polyphaga</taxon>
        <taxon>Cucujiformia</taxon>
        <taxon>Coccinelloidea</taxon>
        <taxon>Coccinellidae</taxon>
        <taxon>Epilachninae</taxon>
        <taxon>Epilachnini</taxon>
        <taxon>Henosepilachna</taxon>
    </lineage>
</organism>
<reference evidence="2 3" key="1">
    <citation type="submission" date="2023-03" db="EMBL/GenBank/DDBJ databases">
        <title>Genome insight into feeding habits of ladybird beetles.</title>
        <authorList>
            <person name="Li H.-S."/>
            <person name="Huang Y.-H."/>
            <person name="Pang H."/>
        </authorList>
    </citation>
    <scope>NUCLEOTIDE SEQUENCE [LARGE SCALE GENOMIC DNA]</scope>
    <source>
        <strain evidence="2">SYSU_2023b</strain>
        <tissue evidence="2">Whole body</tissue>
    </source>
</reference>
<evidence type="ECO:0000256" key="1">
    <source>
        <dbReference type="SAM" id="MobiDB-lite"/>
    </source>
</evidence>
<evidence type="ECO:0000313" key="3">
    <source>
        <dbReference type="Proteomes" id="UP001431783"/>
    </source>
</evidence>
<dbReference type="Proteomes" id="UP001431783">
    <property type="component" value="Unassembled WGS sequence"/>
</dbReference>
<keyword evidence="3" id="KW-1185">Reference proteome</keyword>